<dbReference type="InterPro" id="IPR016024">
    <property type="entry name" value="ARM-type_fold"/>
</dbReference>
<sequence length="1002" mass="112763">MASSSSRGATARQSKVTKGKGKPAKSGTAHTKNHRFESFTTRISKLNIDPLRRSANAHAHHTLDGEASHFKASFDEWCDLNMSENFIAFRSEVEPLSQSLPQIVHYEAQIIEVLVRHLEKRDELSLEPLLALTSHLAYDLGSRFEKHFARAVGTVADIAATHPSIEVIEWSFTCLAYLFKFLSRLLVSDLRPLFDLMAPFLGKSLQKHYITRFAAESLSFLVKKAGGLYSRNSKPLNLIIQHAFDDLVSTESSQADQYANGLAVLFSESIKGIKSGTNASGASIAHALMTHMLASQHTDTIESRRIPKAIELILTNLIHETDGIGFEPILNEALQILASEMPYQNIYTTTLAARLVVVLAGVRQGSRITEWSNLLQVIPRLLEAYISQVDDQKTQQLPQVLQATAVVLQYAPLDAILPASRKILGLIKAEQLERFFLSFCFVFEQLGRQRFDSLLLPDFQLFISSKWAQHEEELCFILPKLCSSREHPKENIHIPEQWLDTWPATLDRLHDAATSGLDNLESTKTLGLSNRYLDLLLHDIGSREATIQVSNSICRLMRTLDTSIENAFHQRIACLIFGKGSLILNKLSTLKDKDAPPSDLMVDASQFLCSSPLYLQGLSTGINSIQGSTDQGPISHLTERLVNNLASSSHQIRLLSLEILQHLKQLNQDSGLIWDLRSRQMILDIFSQFVNPAVVFRTQDVYDFLLEALCNGDSTMQKNSLRAVMAWRPALTKKYRENLLNLLDDARFREELTVFLNTEQDDNLIQAEDKELLMPILLRLLYGRIVARSGTANVRRMQGARRKAVLLSAARLGFQELSDFVQIALGPLHSLRLNTGDDVNMKRLQAILIPARRTLGMMRLVHDILDTVSNYIEPLSEQIMDAIVYCYIHAGESNLSEVMNTDNEVEGNALGKATRHEALDCLVLLFNSSSDRDWASYTKVIMDHIVNPRLVNLPIETAQVRHQAKIAYMPVFKRSSFLAMRWRKVVKILGYFNLPLFFSANL</sequence>
<dbReference type="OrthoDB" id="360653at2759"/>
<evidence type="ECO:0000256" key="1">
    <source>
        <dbReference type="SAM" id="MobiDB-lite"/>
    </source>
</evidence>
<evidence type="ECO:0000313" key="3">
    <source>
        <dbReference type="EMBL" id="KAB8345991.1"/>
    </source>
</evidence>
<comment type="caution">
    <text evidence="3">The sequence shown here is derived from an EMBL/GenBank/DDBJ whole genome shotgun (WGS) entry which is preliminary data.</text>
</comment>
<dbReference type="InterPro" id="IPR011430">
    <property type="entry name" value="UTP20_N"/>
</dbReference>
<evidence type="ECO:0000313" key="4">
    <source>
        <dbReference type="Proteomes" id="UP000327013"/>
    </source>
</evidence>
<reference evidence="3 4" key="1">
    <citation type="submission" date="2019-06" db="EMBL/GenBank/DDBJ databases">
        <title>A chromosomal-level reference genome of Carpinus fangiana (Coryloideae, Betulaceae).</title>
        <authorList>
            <person name="Yang X."/>
            <person name="Wang Z."/>
            <person name="Zhang L."/>
            <person name="Hao G."/>
            <person name="Liu J."/>
            <person name="Yang Y."/>
        </authorList>
    </citation>
    <scope>NUCLEOTIDE SEQUENCE [LARGE SCALE GENOMIC DNA]</scope>
    <source>
        <strain evidence="3">Cfa_2016G</strain>
        <tissue evidence="3">Leaf</tissue>
    </source>
</reference>
<protein>
    <recommendedName>
        <fullName evidence="2">U3 small nucleolar RNA-associated protein 20 N-terminal domain-containing protein</fullName>
    </recommendedName>
</protein>
<feature type="compositionally biased region" description="Polar residues" evidence="1">
    <location>
        <begin position="1"/>
        <end position="14"/>
    </location>
</feature>
<dbReference type="PANTHER" id="PTHR17695:SF11">
    <property type="entry name" value="SMALL SUBUNIT PROCESSOME COMPONENT 20 HOMOLOG"/>
    <property type="match status" value="1"/>
</dbReference>
<organism evidence="3 4">
    <name type="scientific">Carpinus fangiana</name>
    <dbReference type="NCBI Taxonomy" id="176857"/>
    <lineage>
        <taxon>Eukaryota</taxon>
        <taxon>Viridiplantae</taxon>
        <taxon>Streptophyta</taxon>
        <taxon>Embryophyta</taxon>
        <taxon>Tracheophyta</taxon>
        <taxon>Spermatophyta</taxon>
        <taxon>Magnoliopsida</taxon>
        <taxon>eudicotyledons</taxon>
        <taxon>Gunneridae</taxon>
        <taxon>Pentapetalae</taxon>
        <taxon>rosids</taxon>
        <taxon>fabids</taxon>
        <taxon>Fagales</taxon>
        <taxon>Betulaceae</taxon>
        <taxon>Carpinus</taxon>
    </lineage>
</organism>
<dbReference type="GO" id="GO:0032040">
    <property type="term" value="C:small-subunit processome"/>
    <property type="evidence" value="ECO:0007669"/>
    <property type="project" value="TreeGrafter"/>
</dbReference>
<accession>A0A5N6KUE7</accession>
<dbReference type="InterPro" id="IPR052575">
    <property type="entry name" value="SSU_processome_comp_20"/>
</dbReference>
<feature type="domain" description="U3 small nucleolar RNA-associated protein 20 N-terminal" evidence="2">
    <location>
        <begin position="674"/>
        <end position="959"/>
    </location>
</feature>
<dbReference type="AlphaFoldDB" id="A0A5N6KUE7"/>
<dbReference type="SUPFAM" id="SSF48371">
    <property type="entry name" value="ARM repeat"/>
    <property type="match status" value="1"/>
</dbReference>
<dbReference type="PANTHER" id="PTHR17695">
    <property type="entry name" value="SMALL SUBUNIT PROCESSOME COMPONENT 20 HOMOLOG"/>
    <property type="match status" value="1"/>
</dbReference>
<name>A0A5N6KUE7_9ROSI</name>
<dbReference type="GO" id="GO:0030686">
    <property type="term" value="C:90S preribosome"/>
    <property type="evidence" value="ECO:0007669"/>
    <property type="project" value="TreeGrafter"/>
</dbReference>
<proteinExistence type="predicted"/>
<gene>
    <name evidence="3" type="ORF">FH972_023043</name>
</gene>
<feature type="region of interest" description="Disordered" evidence="1">
    <location>
        <begin position="1"/>
        <end position="34"/>
    </location>
</feature>
<dbReference type="EMBL" id="VIBQ01000013">
    <property type="protein sequence ID" value="KAB8345991.1"/>
    <property type="molecule type" value="Genomic_DNA"/>
</dbReference>
<evidence type="ECO:0000259" key="2">
    <source>
        <dbReference type="Pfam" id="PF07539"/>
    </source>
</evidence>
<keyword evidence="4" id="KW-1185">Reference proteome</keyword>
<dbReference type="Pfam" id="PF07539">
    <property type="entry name" value="UTP20_N"/>
    <property type="match status" value="1"/>
</dbReference>
<dbReference type="Proteomes" id="UP000327013">
    <property type="component" value="Unassembled WGS sequence"/>
</dbReference>